<protein>
    <recommendedName>
        <fullName evidence="2">Ycf2 N-terminal domain-containing protein</fullName>
    </recommendedName>
</protein>
<keyword evidence="1" id="KW-0472">Membrane</keyword>
<organism evidence="3 4">
    <name type="scientific">Daucus carota subsp. sativus</name>
    <name type="common">Carrot</name>
    <dbReference type="NCBI Taxonomy" id="79200"/>
    <lineage>
        <taxon>Eukaryota</taxon>
        <taxon>Viridiplantae</taxon>
        <taxon>Streptophyta</taxon>
        <taxon>Embryophyta</taxon>
        <taxon>Tracheophyta</taxon>
        <taxon>Spermatophyta</taxon>
        <taxon>Magnoliopsida</taxon>
        <taxon>eudicotyledons</taxon>
        <taxon>Gunneridae</taxon>
        <taxon>Pentapetalae</taxon>
        <taxon>asterids</taxon>
        <taxon>campanulids</taxon>
        <taxon>Apiales</taxon>
        <taxon>Apiaceae</taxon>
        <taxon>Apioideae</taxon>
        <taxon>Scandiceae</taxon>
        <taxon>Daucinae</taxon>
        <taxon>Daucus</taxon>
        <taxon>Daucus sect. Daucus</taxon>
    </lineage>
</organism>
<evidence type="ECO:0000313" key="3">
    <source>
        <dbReference type="EMBL" id="WOH10978.1"/>
    </source>
</evidence>
<sequence length="99" mass="11776">MSILFAEYEKHVINHLLLGEIKDYFKNSSRSVCSLLSNRWSKFHIDLNPTKRSIRDHISLHCYSIQMNNLYFMFNMMINNWVLVVISRIGHWLLVSSCI</sequence>
<evidence type="ECO:0000256" key="1">
    <source>
        <dbReference type="SAM" id="Phobius"/>
    </source>
</evidence>
<gene>
    <name evidence="3" type="ORF">DCAR_0830455</name>
</gene>
<dbReference type="InterPro" id="IPR056777">
    <property type="entry name" value="Ycf2_N"/>
</dbReference>
<keyword evidence="1" id="KW-1133">Transmembrane helix</keyword>
<name>A0AAF0XMW9_DAUCS</name>
<keyword evidence="4" id="KW-1185">Reference proteome</keyword>
<dbReference type="AlphaFoldDB" id="A0AAF0XMW9"/>
<proteinExistence type="predicted"/>
<reference evidence="3" key="1">
    <citation type="journal article" date="2016" name="Nat. Genet.">
        <title>A high-quality carrot genome assembly provides new insights into carotenoid accumulation and asterid genome evolution.</title>
        <authorList>
            <person name="Iorizzo M."/>
            <person name="Ellison S."/>
            <person name="Senalik D."/>
            <person name="Zeng P."/>
            <person name="Satapoomin P."/>
            <person name="Huang J."/>
            <person name="Bowman M."/>
            <person name="Iovene M."/>
            <person name="Sanseverino W."/>
            <person name="Cavagnaro P."/>
            <person name="Yildiz M."/>
            <person name="Macko-Podgorni A."/>
            <person name="Moranska E."/>
            <person name="Grzebelus E."/>
            <person name="Grzebelus D."/>
            <person name="Ashrafi H."/>
            <person name="Zheng Z."/>
            <person name="Cheng S."/>
            <person name="Spooner D."/>
            <person name="Van Deynze A."/>
            <person name="Simon P."/>
        </authorList>
    </citation>
    <scope>NUCLEOTIDE SEQUENCE</scope>
    <source>
        <tissue evidence="3">Leaf</tissue>
    </source>
</reference>
<feature type="transmembrane region" description="Helical" evidence="1">
    <location>
        <begin position="70"/>
        <end position="94"/>
    </location>
</feature>
<dbReference type="Proteomes" id="UP000077755">
    <property type="component" value="Chromosome 8"/>
</dbReference>
<dbReference type="Pfam" id="PF05695">
    <property type="entry name" value="Ycf2"/>
    <property type="match status" value="1"/>
</dbReference>
<evidence type="ECO:0000259" key="2">
    <source>
        <dbReference type="Pfam" id="PF05695"/>
    </source>
</evidence>
<accession>A0AAF0XMW9</accession>
<dbReference type="EMBL" id="CP093350">
    <property type="protein sequence ID" value="WOH10978.1"/>
    <property type="molecule type" value="Genomic_DNA"/>
</dbReference>
<evidence type="ECO:0000313" key="4">
    <source>
        <dbReference type="Proteomes" id="UP000077755"/>
    </source>
</evidence>
<keyword evidence="1" id="KW-0812">Transmembrane</keyword>
<reference evidence="3" key="2">
    <citation type="submission" date="2022-03" db="EMBL/GenBank/DDBJ databases">
        <title>Draft title - Genomic analysis of global carrot germplasm unveils the trajectory of domestication and the origin of high carotenoid orange carrot.</title>
        <authorList>
            <person name="Iorizzo M."/>
            <person name="Ellison S."/>
            <person name="Senalik D."/>
            <person name="Macko-Podgorni A."/>
            <person name="Grzebelus D."/>
            <person name="Bostan H."/>
            <person name="Rolling W."/>
            <person name="Curaba J."/>
            <person name="Simon P."/>
        </authorList>
    </citation>
    <scope>NUCLEOTIDE SEQUENCE</scope>
    <source>
        <tissue evidence="3">Leaf</tissue>
    </source>
</reference>
<feature type="domain" description="Ycf2 N-terminal" evidence="2">
    <location>
        <begin position="1"/>
        <end position="61"/>
    </location>
</feature>